<comment type="caution">
    <text evidence="1">The sequence shown here is derived from an EMBL/GenBank/DDBJ whole genome shotgun (WGS) entry which is preliminary data.</text>
</comment>
<evidence type="ECO:0000313" key="1">
    <source>
        <dbReference type="EMBL" id="MBP1988522.1"/>
    </source>
</evidence>
<gene>
    <name evidence="1" type="ORF">J2Z66_000117</name>
</gene>
<proteinExistence type="predicted"/>
<organism evidence="1 2">
    <name type="scientific">Paenibacillus eucommiae</name>
    <dbReference type="NCBI Taxonomy" id="1355755"/>
    <lineage>
        <taxon>Bacteria</taxon>
        <taxon>Bacillati</taxon>
        <taxon>Bacillota</taxon>
        <taxon>Bacilli</taxon>
        <taxon>Bacillales</taxon>
        <taxon>Paenibacillaceae</taxon>
        <taxon>Paenibacillus</taxon>
    </lineage>
</organism>
<keyword evidence="2" id="KW-1185">Reference proteome</keyword>
<accession>A0ABS4ILS7</accession>
<sequence length="600" mass="66270">MFDEKELTSTPIPEPAKSAISRRKLLASLGLAGVALASTGLVRGGMDRAYADPVSEFVTITTIAALQADTAPDADLIYYVKDRGLEGHFYYDALDTTSMDDMKNVLVSTSGARFKRIFEEVNENSLQAKLSEDGLYEYARVKPTPPAGQNADEAEAVIPYKGAIYCLFKGSYSLDDHSYICVIRPVGNGILEVVFRVDLGIGADARAMAIYNDNLFVFTNDKIKVFRIIDTALQPKVEYTRKFGGWMQTCKVINGRLYAPNWGMGTIDRFDLVNGVPSNETQFSIGAIGNASIASYGSIHFLITWTETNNITRLDIDEHGDVYNRGVFAIPGIYLPRYADIYNGVMTVGGYSTMSAKTVALDITSFTPVKIGEYYNMSTHIRVGDYLIGNATDQSTPEYASMYGKTVKVAISDGSVEVLSDRPLIYPVRYQSTIFGFLGSSSYPSLLQEFVCYSTKSLREGIEIPMDSQVYTHMDTIRYTKAMNYASGEVIARFKNFSPDRIGWLRVNLSYTIINNQNVPGEAVTRESVYSAFKHSTGNWEMIIPRADVVDTGDLAVTLDFVVAGPDAYVSCSGLLTNALINMSIDFYLSDNNMGSFYYV</sequence>
<dbReference type="InterPro" id="IPR006311">
    <property type="entry name" value="TAT_signal"/>
</dbReference>
<evidence type="ECO:0000313" key="2">
    <source>
        <dbReference type="Proteomes" id="UP001519287"/>
    </source>
</evidence>
<dbReference type="RefSeq" id="WP_209968526.1">
    <property type="nucleotide sequence ID" value="NZ_JAGGLB010000001.1"/>
</dbReference>
<reference evidence="1 2" key="1">
    <citation type="submission" date="2021-03" db="EMBL/GenBank/DDBJ databases">
        <title>Genomic Encyclopedia of Type Strains, Phase IV (KMG-IV): sequencing the most valuable type-strain genomes for metagenomic binning, comparative biology and taxonomic classification.</title>
        <authorList>
            <person name="Goeker M."/>
        </authorList>
    </citation>
    <scope>NUCLEOTIDE SEQUENCE [LARGE SCALE GENOMIC DNA]</scope>
    <source>
        <strain evidence="1 2">DSM 26048</strain>
    </source>
</reference>
<dbReference type="SUPFAM" id="SSF50969">
    <property type="entry name" value="YVTN repeat-like/Quinoprotein amine dehydrogenase"/>
    <property type="match status" value="1"/>
</dbReference>
<dbReference type="Proteomes" id="UP001519287">
    <property type="component" value="Unassembled WGS sequence"/>
</dbReference>
<name>A0ABS4ILS7_9BACL</name>
<dbReference type="InterPro" id="IPR011044">
    <property type="entry name" value="Quino_amine_DH_bsu"/>
</dbReference>
<dbReference type="EMBL" id="JAGGLB010000001">
    <property type="protein sequence ID" value="MBP1988522.1"/>
    <property type="molecule type" value="Genomic_DNA"/>
</dbReference>
<protein>
    <submittedName>
        <fullName evidence="1">Uncharacterized protein</fullName>
    </submittedName>
</protein>
<dbReference type="PROSITE" id="PS51318">
    <property type="entry name" value="TAT"/>
    <property type="match status" value="1"/>
</dbReference>